<feature type="active site" description="Proton donor" evidence="8">
    <location>
        <position position="37"/>
    </location>
</feature>
<keyword evidence="3 8" id="KW-0436">Ligase</keyword>
<dbReference type="InterPro" id="IPR003721">
    <property type="entry name" value="Pantoate_ligase"/>
</dbReference>
<comment type="similarity">
    <text evidence="2 8">Belongs to the pantothenate synthetase family.</text>
</comment>
<evidence type="ECO:0000256" key="2">
    <source>
        <dbReference type="ARBA" id="ARBA00009256"/>
    </source>
</evidence>
<comment type="subunit">
    <text evidence="8">Homodimer.</text>
</comment>
<feature type="binding site" evidence="8">
    <location>
        <begin position="184"/>
        <end position="187"/>
    </location>
    <ligand>
        <name>ATP</name>
        <dbReference type="ChEBI" id="CHEBI:30616"/>
    </ligand>
</feature>
<dbReference type="OrthoDB" id="9773087at2"/>
<comment type="caution">
    <text evidence="9">The sequence shown here is derived from an EMBL/GenBank/DDBJ whole genome shotgun (WGS) entry which is preliminary data.</text>
</comment>
<sequence length="290" mass="32174">MEIVTNPYDLQTRASEWRCSGLRTALVPTMGYLHEGHLTLIDHGRKNADRLMVSLFVNPTQFGPGEDLDTYPRDAERDEALAREHGVDVLFTPTRDSMYAPDHATWVEVPSLAAGLCGVSRPTFFRGVATVVTKLLILAMPNIAMFGEKDYQQLTLIKRMVRDLMLPTEIVGMPIVREADGLALSSRNAYLTEAERAQAPQLYKGLAAARDVVAGGERDIAAVRQYVESYYAKNLPLGELDYLEFVDPESLVPMTRADGPCRVAVALRLGKARLIDNLRIDPPSGRESEK</sequence>
<dbReference type="Pfam" id="PF02569">
    <property type="entry name" value="Pantoate_ligase"/>
    <property type="match status" value="1"/>
</dbReference>
<comment type="subcellular location">
    <subcellularLocation>
        <location evidence="8">Cytoplasm</location>
    </subcellularLocation>
</comment>
<dbReference type="Proteomes" id="UP000434052">
    <property type="component" value="Unassembled WGS sequence"/>
</dbReference>
<evidence type="ECO:0000256" key="1">
    <source>
        <dbReference type="ARBA" id="ARBA00004990"/>
    </source>
</evidence>
<dbReference type="AlphaFoldDB" id="A0A6P1ZLC5"/>
<dbReference type="GO" id="GO:0005829">
    <property type="term" value="C:cytosol"/>
    <property type="evidence" value="ECO:0007669"/>
    <property type="project" value="TreeGrafter"/>
</dbReference>
<dbReference type="EMBL" id="QMIF01000002">
    <property type="protein sequence ID" value="TVM35894.1"/>
    <property type="molecule type" value="Genomic_DNA"/>
</dbReference>
<dbReference type="InterPro" id="IPR014729">
    <property type="entry name" value="Rossmann-like_a/b/a_fold"/>
</dbReference>
<dbReference type="EC" id="6.3.2.1" evidence="8"/>
<dbReference type="GO" id="GO:0004592">
    <property type="term" value="F:pantoate-beta-alanine ligase activity"/>
    <property type="evidence" value="ECO:0007669"/>
    <property type="project" value="UniProtKB-UniRule"/>
</dbReference>
<feature type="binding site" evidence="8">
    <location>
        <begin position="147"/>
        <end position="150"/>
    </location>
    <ligand>
        <name>ATP</name>
        <dbReference type="ChEBI" id="CHEBI:30616"/>
    </ligand>
</feature>
<comment type="pathway">
    <text evidence="1 8">Cofactor biosynthesis; (R)-pantothenate biosynthesis; (R)-pantothenate from (R)-pantoate and beta-alanine: step 1/1.</text>
</comment>
<evidence type="ECO:0000256" key="7">
    <source>
        <dbReference type="ARBA" id="ARBA00048258"/>
    </source>
</evidence>
<evidence type="ECO:0000313" key="10">
    <source>
        <dbReference type="Proteomes" id="UP000434052"/>
    </source>
</evidence>
<dbReference type="PANTHER" id="PTHR21299">
    <property type="entry name" value="CYTIDYLATE KINASE/PANTOATE-BETA-ALANINE LIGASE"/>
    <property type="match status" value="1"/>
</dbReference>
<dbReference type="SUPFAM" id="SSF52374">
    <property type="entry name" value="Nucleotidylyl transferase"/>
    <property type="match status" value="1"/>
</dbReference>
<accession>A0A6P1ZLC5</accession>
<dbReference type="GO" id="GO:0005524">
    <property type="term" value="F:ATP binding"/>
    <property type="evidence" value="ECO:0007669"/>
    <property type="project" value="UniProtKB-KW"/>
</dbReference>
<feature type="binding site" evidence="8">
    <location>
        <position position="176"/>
    </location>
    <ligand>
        <name>ATP</name>
        <dbReference type="ChEBI" id="CHEBI:30616"/>
    </ligand>
</feature>
<evidence type="ECO:0000256" key="3">
    <source>
        <dbReference type="ARBA" id="ARBA00022598"/>
    </source>
</evidence>
<dbReference type="InterPro" id="IPR042176">
    <property type="entry name" value="Pantoate_ligase_C"/>
</dbReference>
<evidence type="ECO:0000313" key="9">
    <source>
        <dbReference type="EMBL" id="TVM35894.1"/>
    </source>
</evidence>
<keyword evidence="5 8" id="KW-0547">Nucleotide-binding</keyword>
<protein>
    <recommendedName>
        <fullName evidence="8">Pantothenate synthetase</fullName>
        <shortName evidence="8">PS</shortName>
        <ecNumber evidence="8">6.3.2.1</ecNumber>
    </recommendedName>
    <alternativeName>
        <fullName evidence="8">Pantoate--beta-alanine ligase</fullName>
    </alternativeName>
    <alternativeName>
        <fullName evidence="8">Pantoate-activating enzyme</fullName>
    </alternativeName>
</protein>
<dbReference type="CDD" id="cd00560">
    <property type="entry name" value="PanC"/>
    <property type="match status" value="1"/>
</dbReference>
<dbReference type="Gene3D" id="3.40.50.620">
    <property type="entry name" value="HUPs"/>
    <property type="match status" value="1"/>
</dbReference>
<keyword evidence="8" id="KW-0963">Cytoplasm</keyword>
<reference evidence="9 10" key="1">
    <citation type="submission" date="2018-06" db="EMBL/GenBank/DDBJ databases">
        <title>Complete genome of Desulfovibrio marinus P48SEP.</title>
        <authorList>
            <person name="Crispim J.S."/>
            <person name="Vidigal P.M.P."/>
            <person name="Silva L.C.F."/>
            <person name="Araujo L.C."/>
            <person name="Laguardia C.N."/>
            <person name="Dias R.S."/>
            <person name="Sousa M.P."/>
            <person name="Paula S.O."/>
            <person name="Silva C."/>
        </authorList>
    </citation>
    <scope>NUCLEOTIDE SEQUENCE [LARGE SCALE GENOMIC DNA]</scope>
    <source>
        <strain evidence="9 10">P48SEP</strain>
    </source>
</reference>
<comment type="function">
    <text evidence="8">Catalyzes the condensation of pantoate with beta-alanine in an ATP-dependent reaction via a pantoyl-adenylate intermediate.</text>
</comment>
<dbReference type="FunFam" id="3.30.1300.10:FF:000001">
    <property type="entry name" value="Pantothenate synthetase"/>
    <property type="match status" value="1"/>
</dbReference>
<dbReference type="NCBIfam" id="TIGR00018">
    <property type="entry name" value="panC"/>
    <property type="match status" value="1"/>
</dbReference>
<comment type="miscellaneous">
    <text evidence="8">The reaction proceeds by a bi uni uni bi ping pong mechanism.</text>
</comment>
<dbReference type="Gene3D" id="3.30.1300.10">
    <property type="entry name" value="Pantoate-beta-alanine ligase, C-terminal domain"/>
    <property type="match status" value="1"/>
</dbReference>
<dbReference type="HAMAP" id="MF_00158">
    <property type="entry name" value="PanC"/>
    <property type="match status" value="1"/>
</dbReference>
<gene>
    <name evidence="8" type="primary">panC</name>
    <name evidence="9" type="ORF">DQK91_04360</name>
</gene>
<evidence type="ECO:0000256" key="6">
    <source>
        <dbReference type="ARBA" id="ARBA00022840"/>
    </source>
</evidence>
<keyword evidence="4 8" id="KW-0566">Pantothenate biosynthesis</keyword>
<dbReference type="GO" id="GO:0015940">
    <property type="term" value="P:pantothenate biosynthetic process"/>
    <property type="evidence" value="ECO:0007669"/>
    <property type="project" value="UniProtKB-UniRule"/>
</dbReference>
<feature type="binding site" evidence="8">
    <location>
        <position position="61"/>
    </location>
    <ligand>
        <name>(R)-pantoate</name>
        <dbReference type="ChEBI" id="CHEBI:15980"/>
    </ligand>
</feature>
<evidence type="ECO:0000256" key="8">
    <source>
        <dbReference type="HAMAP-Rule" id="MF_00158"/>
    </source>
</evidence>
<feature type="binding site" evidence="8">
    <location>
        <position position="61"/>
    </location>
    <ligand>
        <name>beta-alanine</name>
        <dbReference type="ChEBI" id="CHEBI:57966"/>
    </ligand>
</feature>
<name>A0A6P1ZLC5_9BACT</name>
<feature type="binding site" evidence="8">
    <location>
        <position position="153"/>
    </location>
    <ligand>
        <name>(R)-pantoate</name>
        <dbReference type="ChEBI" id="CHEBI:15980"/>
    </ligand>
</feature>
<feature type="binding site" evidence="8">
    <location>
        <begin position="30"/>
        <end position="37"/>
    </location>
    <ligand>
        <name>ATP</name>
        <dbReference type="ChEBI" id="CHEBI:30616"/>
    </ligand>
</feature>
<dbReference type="RefSeq" id="WP_144234228.1">
    <property type="nucleotide sequence ID" value="NZ_QMIF01000002.1"/>
</dbReference>
<dbReference type="UniPathway" id="UPA00028">
    <property type="reaction ID" value="UER00005"/>
</dbReference>
<keyword evidence="6 8" id="KW-0067">ATP-binding</keyword>
<proteinExistence type="inferred from homology"/>
<comment type="catalytic activity">
    <reaction evidence="7 8">
        <text>(R)-pantoate + beta-alanine + ATP = (R)-pantothenate + AMP + diphosphate + H(+)</text>
        <dbReference type="Rhea" id="RHEA:10912"/>
        <dbReference type="ChEBI" id="CHEBI:15378"/>
        <dbReference type="ChEBI" id="CHEBI:15980"/>
        <dbReference type="ChEBI" id="CHEBI:29032"/>
        <dbReference type="ChEBI" id="CHEBI:30616"/>
        <dbReference type="ChEBI" id="CHEBI:33019"/>
        <dbReference type="ChEBI" id="CHEBI:57966"/>
        <dbReference type="ChEBI" id="CHEBI:456215"/>
        <dbReference type="EC" id="6.3.2.1"/>
    </reaction>
</comment>
<evidence type="ECO:0000256" key="5">
    <source>
        <dbReference type="ARBA" id="ARBA00022741"/>
    </source>
</evidence>
<evidence type="ECO:0000256" key="4">
    <source>
        <dbReference type="ARBA" id="ARBA00022655"/>
    </source>
</evidence>
<organism evidence="9 10">
    <name type="scientific">Oceanidesulfovibrio marinus</name>
    <dbReference type="NCBI Taxonomy" id="370038"/>
    <lineage>
        <taxon>Bacteria</taxon>
        <taxon>Pseudomonadati</taxon>
        <taxon>Thermodesulfobacteriota</taxon>
        <taxon>Desulfovibrionia</taxon>
        <taxon>Desulfovibrionales</taxon>
        <taxon>Desulfovibrionaceae</taxon>
        <taxon>Oceanidesulfovibrio</taxon>
    </lineage>
</organism>
<dbReference type="PANTHER" id="PTHR21299:SF1">
    <property type="entry name" value="PANTOATE--BETA-ALANINE LIGASE"/>
    <property type="match status" value="1"/>
</dbReference>